<sequence length="198" mass="21772">MKHRELSERAVKTGATLAASKLFDGEGQLSGLTPTRLCGRVRRPATLLSAETVDEKTRRPTGRCKLNCFNCPAADREPAARASCQLERIPRRCVRLPISKSPVRRSECDFNFIRAAVTRGGAAASRSRVHVFICAYRVAFNMPGRLARLSIFANIAFRVSGDHSTPVEIDSRALLGGDGIRNKGDRIYLMSVSMELPV</sequence>
<evidence type="ECO:0000313" key="2">
    <source>
        <dbReference type="Proteomes" id="UP000837857"/>
    </source>
</evidence>
<evidence type="ECO:0000313" key="1">
    <source>
        <dbReference type="EMBL" id="CAH2039757.1"/>
    </source>
</evidence>
<proteinExistence type="predicted"/>
<dbReference type="Proteomes" id="UP000837857">
    <property type="component" value="Chromosome 11"/>
</dbReference>
<dbReference type="EMBL" id="OW152823">
    <property type="protein sequence ID" value="CAH2039757.1"/>
    <property type="molecule type" value="Genomic_DNA"/>
</dbReference>
<feature type="non-terminal residue" evidence="1">
    <location>
        <position position="1"/>
    </location>
</feature>
<protein>
    <submittedName>
        <fullName evidence="1">Uncharacterized protein</fullName>
    </submittedName>
</protein>
<accession>A0ABN8HYC6</accession>
<name>A0ABN8HYC6_9NEOP</name>
<keyword evidence="2" id="KW-1185">Reference proteome</keyword>
<reference evidence="1" key="1">
    <citation type="submission" date="2022-03" db="EMBL/GenBank/DDBJ databases">
        <authorList>
            <person name="Martin H S."/>
        </authorList>
    </citation>
    <scope>NUCLEOTIDE SEQUENCE</scope>
</reference>
<gene>
    <name evidence="1" type="ORF">IPOD504_LOCUS1955</name>
</gene>
<organism evidence="1 2">
    <name type="scientific">Iphiclides podalirius</name>
    <name type="common">scarce swallowtail</name>
    <dbReference type="NCBI Taxonomy" id="110791"/>
    <lineage>
        <taxon>Eukaryota</taxon>
        <taxon>Metazoa</taxon>
        <taxon>Ecdysozoa</taxon>
        <taxon>Arthropoda</taxon>
        <taxon>Hexapoda</taxon>
        <taxon>Insecta</taxon>
        <taxon>Pterygota</taxon>
        <taxon>Neoptera</taxon>
        <taxon>Endopterygota</taxon>
        <taxon>Lepidoptera</taxon>
        <taxon>Glossata</taxon>
        <taxon>Ditrysia</taxon>
        <taxon>Papilionoidea</taxon>
        <taxon>Papilionidae</taxon>
        <taxon>Papilioninae</taxon>
        <taxon>Iphiclides</taxon>
    </lineage>
</organism>